<keyword evidence="2 4" id="KW-0274">FAD</keyword>
<evidence type="ECO:0000256" key="5">
    <source>
        <dbReference type="SAM" id="MobiDB-lite"/>
    </source>
</evidence>
<keyword evidence="3" id="KW-0157">Chromophore</keyword>
<proteinExistence type="predicted"/>
<dbReference type="Proteomes" id="UP001501425">
    <property type="component" value="Unassembled WGS sequence"/>
</dbReference>
<feature type="region of interest" description="Disordered" evidence="5">
    <location>
        <begin position="1"/>
        <end position="21"/>
    </location>
</feature>
<dbReference type="Pfam" id="PF03441">
    <property type="entry name" value="FAD_binding_7"/>
    <property type="match status" value="1"/>
</dbReference>
<dbReference type="InterPro" id="IPR036155">
    <property type="entry name" value="Crypto/Photolyase_N_sf"/>
</dbReference>
<dbReference type="InterPro" id="IPR005101">
    <property type="entry name" value="Cryptochr/Photolyase_FAD-bd"/>
</dbReference>
<accession>A0AAV3SRL8</accession>
<feature type="binding site" evidence="4">
    <location>
        <position position="296"/>
    </location>
    <ligand>
        <name>FAD</name>
        <dbReference type="ChEBI" id="CHEBI:57692"/>
    </ligand>
</feature>
<dbReference type="PANTHER" id="PTHR11455:SF9">
    <property type="entry name" value="CRYPTOCHROME CIRCADIAN CLOCK 5 ISOFORM X1"/>
    <property type="match status" value="1"/>
</dbReference>
<comment type="caution">
    <text evidence="7">The sequence shown here is derived from an EMBL/GenBank/DDBJ whole genome shotgun (WGS) entry which is preliminary data.</text>
</comment>
<feature type="domain" description="Photolyase/cryptochrome alpha/beta" evidence="6">
    <location>
        <begin position="43"/>
        <end position="168"/>
    </location>
</feature>
<feature type="binding site" evidence="4">
    <location>
        <position position="248"/>
    </location>
    <ligand>
        <name>FAD</name>
        <dbReference type="ChEBI" id="CHEBI:57692"/>
    </ligand>
</feature>
<gene>
    <name evidence="7" type="ORF">GCM10008994_11530</name>
</gene>
<dbReference type="EMBL" id="BAAADQ010000004">
    <property type="protein sequence ID" value="GAA0538070.1"/>
    <property type="molecule type" value="Genomic_DNA"/>
</dbReference>
<reference evidence="7" key="1">
    <citation type="journal article" date="2014" name="Int. J. Syst. Evol. Microbiol.">
        <title>Complete genome sequence of Corynebacterium casei LMG S-19264T (=DSM 44701T), isolated from a smear-ripened cheese.</title>
        <authorList>
            <consortium name="US DOE Joint Genome Institute (JGI-PGF)"/>
            <person name="Walter F."/>
            <person name="Albersmeier A."/>
            <person name="Kalinowski J."/>
            <person name="Ruckert C."/>
        </authorList>
    </citation>
    <scope>NUCLEOTIDE SEQUENCE</scope>
    <source>
        <strain evidence="7">JCM 14265</strain>
    </source>
</reference>
<name>A0AAV3SRL8_9EURY</name>
<evidence type="ECO:0000313" key="8">
    <source>
        <dbReference type="Proteomes" id="UP001501425"/>
    </source>
</evidence>
<feature type="binding site" evidence="4">
    <location>
        <begin position="262"/>
        <end position="266"/>
    </location>
    <ligand>
        <name>FAD</name>
        <dbReference type="ChEBI" id="CHEBI:57692"/>
    </ligand>
</feature>
<dbReference type="SUPFAM" id="SSF48173">
    <property type="entry name" value="Cryptochrome/photolyase FAD-binding domain"/>
    <property type="match status" value="1"/>
</dbReference>
<feature type="compositionally biased region" description="Low complexity" evidence="5">
    <location>
        <begin position="540"/>
        <end position="552"/>
    </location>
</feature>
<dbReference type="InterPro" id="IPR014729">
    <property type="entry name" value="Rossmann-like_a/b/a_fold"/>
</dbReference>
<dbReference type="InterPro" id="IPR018394">
    <property type="entry name" value="DNA_photolyase_1_CS_C"/>
</dbReference>
<protein>
    <submittedName>
        <fullName evidence="7">Deoxyribodipyrimidine photo-lyase</fullName>
    </submittedName>
</protein>
<dbReference type="Pfam" id="PF00875">
    <property type="entry name" value="DNA_photolyase"/>
    <property type="match status" value="1"/>
</dbReference>
<organism evidence="7 8">
    <name type="scientific">Halorubrum ejinorense</name>
    <dbReference type="NCBI Taxonomy" id="425309"/>
    <lineage>
        <taxon>Archaea</taxon>
        <taxon>Methanobacteriati</taxon>
        <taxon>Methanobacteriota</taxon>
        <taxon>Stenosarchaea group</taxon>
        <taxon>Halobacteria</taxon>
        <taxon>Halobacteriales</taxon>
        <taxon>Haloferacaceae</taxon>
        <taxon>Halorubrum</taxon>
    </lineage>
</organism>
<dbReference type="InterPro" id="IPR006050">
    <property type="entry name" value="DNA_photolyase_N"/>
</dbReference>
<evidence type="ECO:0000256" key="1">
    <source>
        <dbReference type="ARBA" id="ARBA00022630"/>
    </source>
</evidence>
<keyword evidence="1 4" id="KW-0285">Flavoprotein</keyword>
<dbReference type="GO" id="GO:0006139">
    <property type="term" value="P:nucleobase-containing compound metabolic process"/>
    <property type="evidence" value="ECO:0007669"/>
    <property type="project" value="UniProtKB-ARBA"/>
</dbReference>
<evidence type="ECO:0000256" key="3">
    <source>
        <dbReference type="ARBA" id="ARBA00022991"/>
    </source>
</evidence>
<dbReference type="GO" id="GO:0006950">
    <property type="term" value="P:response to stress"/>
    <property type="evidence" value="ECO:0007669"/>
    <property type="project" value="UniProtKB-ARBA"/>
</dbReference>
<dbReference type="PROSITE" id="PS51645">
    <property type="entry name" value="PHR_CRY_ALPHA_BETA"/>
    <property type="match status" value="1"/>
</dbReference>
<evidence type="ECO:0000256" key="4">
    <source>
        <dbReference type="PIRSR" id="PIRSR602081-1"/>
    </source>
</evidence>
<dbReference type="Gene3D" id="1.25.40.80">
    <property type="match status" value="1"/>
</dbReference>
<evidence type="ECO:0000313" key="7">
    <source>
        <dbReference type="EMBL" id="GAA0538070.1"/>
    </source>
</evidence>
<dbReference type="InterPro" id="IPR036134">
    <property type="entry name" value="Crypto/Photolyase_FAD-like_sf"/>
</dbReference>
<feature type="compositionally biased region" description="Basic and acidic residues" evidence="5">
    <location>
        <begin position="526"/>
        <end position="535"/>
    </location>
</feature>
<feature type="binding site" evidence="4">
    <location>
        <begin position="397"/>
        <end position="399"/>
    </location>
    <ligand>
        <name>FAD</name>
        <dbReference type="ChEBI" id="CHEBI:57692"/>
    </ligand>
</feature>
<dbReference type="PANTHER" id="PTHR11455">
    <property type="entry name" value="CRYPTOCHROME"/>
    <property type="match status" value="1"/>
</dbReference>
<evidence type="ECO:0000256" key="2">
    <source>
        <dbReference type="ARBA" id="ARBA00022827"/>
    </source>
</evidence>
<sequence length="552" mass="60823">MRREAERSVEMAPADDASLSTAPDAAAVRSLAVPSDGAAETGPGTVVWHRTDLRIADNPALAAAAAASDRVLPVFVFDPGFHDERGAACDARIEFLHDCLRDLDRQYRDVGGAGLTYAHGDPLDVLGRFVDAGWDVVAGATATGRYGRRRDDRAREELGVRFVAGDGLVRDADRPRDGWSDRVESWFASEPFDWDPRSVAVERVETGVDPDRVAGAYGVDSTKTRVPTGGRGPAREKLDAFTERIAGYPGSISSPVDAREGTSGLSPYLRFGCLSVREVHRHVDERAPDGRGKSMFVSRLFWNRHYTQKLLDWPGWLDEAVNPVYRGFNRDRHDPELVAAWKRGETGFPMVDASMRCLRETGWLNFRMRALCASVYFHVLQQPWRIGADHFFEHLIDGDAAINYTQWQSQCGLVGRPGLRLYDPRKQVRDQDPDGEFVTRWVPELDPLPAAHLDAPEKTPLAVQRETGVRIGEAYPYPVVDYEAARSEFRDRYGAVHGAAAARLADEEIARRASLSGGLGAARTIAADHGDARDPEEADAATATQTDLADFG</sequence>
<reference evidence="7" key="2">
    <citation type="submission" date="2023-12" db="EMBL/GenBank/DDBJ databases">
        <authorList>
            <person name="Sun Q."/>
            <person name="Inoue M."/>
        </authorList>
    </citation>
    <scope>NUCLEOTIDE SEQUENCE</scope>
    <source>
        <strain evidence="7">JCM 14265</strain>
    </source>
</reference>
<dbReference type="GO" id="GO:0003677">
    <property type="term" value="F:DNA binding"/>
    <property type="evidence" value="ECO:0007669"/>
    <property type="project" value="TreeGrafter"/>
</dbReference>
<comment type="cofactor">
    <cofactor evidence="4">
        <name>FAD</name>
        <dbReference type="ChEBI" id="CHEBI:57692"/>
    </cofactor>
    <text evidence="4">Binds 1 FAD per subunit.</text>
</comment>
<dbReference type="GO" id="GO:0003904">
    <property type="term" value="F:deoxyribodipyrimidine photo-lyase activity"/>
    <property type="evidence" value="ECO:0007669"/>
    <property type="project" value="TreeGrafter"/>
</dbReference>
<dbReference type="SUPFAM" id="SSF52425">
    <property type="entry name" value="Cryptochrome/photolyase, N-terminal domain"/>
    <property type="match status" value="1"/>
</dbReference>
<feature type="region of interest" description="Disordered" evidence="5">
    <location>
        <begin position="526"/>
        <end position="552"/>
    </location>
</feature>
<dbReference type="Gene3D" id="1.10.579.10">
    <property type="entry name" value="DNA Cyclobutane Dipyrimidine Photolyase, subunit A, domain 3"/>
    <property type="match status" value="1"/>
</dbReference>
<dbReference type="PROSITE" id="PS00394">
    <property type="entry name" value="DNA_PHOTOLYASES_1_1"/>
    <property type="match status" value="1"/>
</dbReference>
<dbReference type="InterPro" id="IPR002081">
    <property type="entry name" value="Cryptochrome/DNA_photolyase_1"/>
</dbReference>
<dbReference type="GO" id="GO:0009416">
    <property type="term" value="P:response to light stimulus"/>
    <property type="evidence" value="ECO:0007669"/>
    <property type="project" value="TreeGrafter"/>
</dbReference>
<dbReference type="GO" id="GO:0071949">
    <property type="term" value="F:FAD binding"/>
    <property type="evidence" value="ECO:0007669"/>
    <property type="project" value="TreeGrafter"/>
</dbReference>
<dbReference type="Gene3D" id="3.40.50.620">
    <property type="entry name" value="HUPs"/>
    <property type="match status" value="1"/>
</dbReference>
<evidence type="ECO:0000259" key="6">
    <source>
        <dbReference type="PROSITE" id="PS51645"/>
    </source>
</evidence>
<dbReference type="AlphaFoldDB" id="A0AAV3SRL8"/>